<evidence type="ECO:0000313" key="2">
    <source>
        <dbReference type="Proteomes" id="UP000614982"/>
    </source>
</evidence>
<proteinExistence type="predicted"/>
<reference evidence="1 2" key="1">
    <citation type="submission" date="2020-05" db="EMBL/GenBank/DDBJ databases">
        <title>Genetic diversity of Pseudomonas cichorii.</title>
        <authorList>
            <person name="Tani S."/>
            <person name="Yagi H."/>
            <person name="Hashimoto S."/>
            <person name="Iiyama K."/>
            <person name="Furuya N."/>
        </authorList>
    </citation>
    <scope>NUCLEOTIDE SEQUENCE [LARGE SCALE GENOMIC DNA]</scope>
    <source>
        <strain evidence="1 2">LMG 2162</strain>
    </source>
</reference>
<accession>A0ABQ1DGC2</accession>
<sequence>MKRRSNRWLIFMTALSEHVVREAVHGFNAGLATTQVTSMKGFYKPDQWLAETSQDPIAGCVN</sequence>
<evidence type="ECO:0000313" key="1">
    <source>
        <dbReference type="EMBL" id="GFM90067.1"/>
    </source>
</evidence>
<organism evidence="1 2">
    <name type="scientific">Pseudomonas cichorii</name>
    <dbReference type="NCBI Taxonomy" id="36746"/>
    <lineage>
        <taxon>Bacteria</taxon>
        <taxon>Pseudomonadati</taxon>
        <taxon>Pseudomonadota</taxon>
        <taxon>Gammaproteobacteria</taxon>
        <taxon>Pseudomonadales</taxon>
        <taxon>Pseudomonadaceae</taxon>
        <taxon>Pseudomonas</taxon>
    </lineage>
</organism>
<name>A0ABQ1DGC2_PSECI</name>
<comment type="caution">
    <text evidence="1">The sequence shown here is derived from an EMBL/GenBank/DDBJ whole genome shotgun (WGS) entry which is preliminary data.</text>
</comment>
<dbReference type="Proteomes" id="UP000614982">
    <property type="component" value="Unassembled WGS sequence"/>
</dbReference>
<protein>
    <submittedName>
        <fullName evidence="1">Uncharacterized protein</fullName>
    </submittedName>
</protein>
<gene>
    <name evidence="1" type="ORF">PSCICP_00390</name>
</gene>
<dbReference type="EMBL" id="BLWA01000001">
    <property type="protein sequence ID" value="GFM90067.1"/>
    <property type="molecule type" value="Genomic_DNA"/>
</dbReference>
<keyword evidence="2" id="KW-1185">Reference proteome</keyword>